<dbReference type="InterPro" id="IPR027417">
    <property type="entry name" value="P-loop_NTPase"/>
</dbReference>
<keyword evidence="3" id="KW-1185">Reference proteome</keyword>
<name>A0A944CI26_9BACI</name>
<dbReference type="SUPFAM" id="SSF52540">
    <property type="entry name" value="P-loop containing nucleoside triphosphate hydrolases"/>
    <property type="match status" value="1"/>
</dbReference>
<evidence type="ECO:0000313" key="2">
    <source>
        <dbReference type="EMBL" id="MBS8263621.1"/>
    </source>
</evidence>
<dbReference type="InterPro" id="IPR006083">
    <property type="entry name" value="PRK/URK"/>
</dbReference>
<sequence>MEEVEKILTQIKSSVLQNKRIILGIDGLSRSGKTTFVKRFASTLSKKGIESTVIHLDDHIVARSKRYNTGQEEWREYYYLQWDVESIKKSLFDKLIHSNEIELPFYDNDRDQHVYKNLKLAGKNVFVVEGIFLQRAEWEPFFDYTVFIDCPRDIRFARESSQTQQNIEKFEKRYWKAEDYYMEKLRPIEQADIVIPYFQLIKDLQ</sequence>
<dbReference type="NCBIfam" id="NF005807">
    <property type="entry name" value="PRK07667.1"/>
    <property type="match status" value="1"/>
</dbReference>
<dbReference type="PANTHER" id="PTHR10285">
    <property type="entry name" value="URIDINE KINASE"/>
    <property type="match status" value="1"/>
</dbReference>
<evidence type="ECO:0000313" key="3">
    <source>
        <dbReference type="Proteomes" id="UP000761411"/>
    </source>
</evidence>
<dbReference type="EMBL" id="QTKX01000001">
    <property type="protein sequence ID" value="MBS8263621.1"/>
    <property type="molecule type" value="Genomic_DNA"/>
</dbReference>
<comment type="caution">
    <text evidence="2">The sequence shown here is derived from an EMBL/GenBank/DDBJ whole genome shotgun (WGS) entry which is preliminary data.</text>
</comment>
<dbReference type="AlphaFoldDB" id="A0A944CI26"/>
<dbReference type="GO" id="GO:0016301">
    <property type="term" value="F:kinase activity"/>
    <property type="evidence" value="ECO:0007669"/>
    <property type="project" value="InterPro"/>
</dbReference>
<accession>A0A944CI26</accession>
<gene>
    <name evidence="2" type="ORF">DYI25_04080</name>
</gene>
<dbReference type="RefSeq" id="WP_213367173.1">
    <property type="nucleotide sequence ID" value="NZ_QTKX01000001.1"/>
</dbReference>
<proteinExistence type="predicted"/>
<dbReference type="Gene3D" id="3.40.50.300">
    <property type="entry name" value="P-loop containing nucleotide triphosphate hydrolases"/>
    <property type="match status" value="1"/>
</dbReference>
<feature type="domain" description="Phosphoribulokinase/uridine kinase" evidence="1">
    <location>
        <begin position="22"/>
        <end position="159"/>
    </location>
</feature>
<dbReference type="Proteomes" id="UP000761411">
    <property type="component" value="Unassembled WGS sequence"/>
</dbReference>
<protein>
    <recommendedName>
        <fullName evidence="1">Phosphoribulokinase/uridine kinase domain-containing protein</fullName>
    </recommendedName>
</protein>
<reference evidence="2 3" key="1">
    <citation type="journal article" date="2021" name="Microorganisms">
        <title>Bacterial Dimethylsulfoniopropionate Biosynthesis in the East China Sea.</title>
        <authorList>
            <person name="Liu J."/>
            <person name="Zhang Y."/>
            <person name="Liu J."/>
            <person name="Zhong H."/>
            <person name="Williams B.T."/>
            <person name="Zheng Y."/>
            <person name="Curson A.R.J."/>
            <person name="Sun C."/>
            <person name="Sun H."/>
            <person name="Song D."/>
            <person name="Wagner Mackenzie B."/>
            <person name="Bermejo Martinez A."/>
            <person name="Todd J.D."/>
            <person name="Zhang X.H."/>
        </authorList>
    </citation>
    <scope>NUCLEOTIDE SEQUENCE [LARGE SCALE GENOMIC DNA]</scope>
    <source>
        <strain evidence="2 3">ESS08</strain>
    </source>
</reference>
<evidence type="ECO:0000259" key="1">
    <source>
        <dbReference type="Pfam" id="PF00485"/>
    </source>
</evidence>
<organism evidence="2 3">
    <name type="scientific">Mesobacillus boroniphilus</name>
    <dbReference type="NCBI Taxonomy" id="308892"/>
    <lineage>
        <taxon>Bacteria</taxon>
        <taxon>Bacillati</taxon>
        <taxon>Bacillota</taxon>
        <taxon>Bacilli</taxon>
        <taxon>Bacillales</taxon>
        <taxon>Bacillaceae</taxon>
        <taxon>Mesobacillus</taxon>
    </lineage>
</organism>
<dbReference type="GO" id="GO:0005524">
    <property type="term" value="F:ATP binding"/>
    <property type="evidence" value="ECO:0007669"/>
    <property type="project" value="InterPro"/>
</dbReference>
<dbReference type="Pfam" id="PF00485">
    <property type="entry name" value="PRK"/>
    <property type="match status" value="1"/>
</dbReference>